<dbReference type="PANTHER" id="PTHR31649">
    <property type="entry name" value="AGAP009604-PA"/>
    <property type="match status" value="1"/>
</dbReference>
<reference evidence="2" key="1">
    <citation type="submission" date="2018-04" db="EMBL/GenBank/DDBJ databases">
        <authorList>
            <person name="Go L.Y."/>
            <person name="Mitchell J.A."/>
        </authorList>
    </citation>
    <scope>NUCLEOTIDE SEQUENCE</scope>
    <source>
        <tissue evidence="2">Whole organism</tissue>
    </source>
</reference>
<dbReference type="InterPro" id="IPR000210">
    <property type="entry name" value="BTB/POZ_dom"/>
</dbReference>
<dbReference type="VEuPathDB" id="VectorBase:CSON001406"/>
<evidence type="ECO:0000313" key="2">
    <source>
        <dbReference type="EMBL" id="SSX09782.1"/>
    </source>
</evidence>
<gene>
    <name evidence="2" type="primary">CSON001406</name>
</gene>
<sequence length="254" mass="28389">MSVFGCLADYGKTIDATDIDASIFRRIMCFTYKEDIQIYSIEEASNLLYAAKKYKIMQLDKLCEKYLMSIIDDDNIEELNVLADTYKLKTLRRLTKLHSSGPDIDKAASWMRFEPGGLFPDGAIIAGYSNGIPICIGRCIYEGNILPGQVDPLTETITISYEKHCVQLKKFEVLCNGNLFWSRAMLGHVLADAVSGGTTELGETVYIGRAMHEGLLKIGKISPLSDNLIIPHLNSEVHIDDGYEVLIERPLNQI</sequence>
<dbReference type="Pfam" id="PF11901">
    <property type="entry name" value="DM9"/>
    <property type="match status" value="1"/>
</dbReference>
<name>A0A336KXW1_CULSO</name>
<dbReference type="EMBL" id="UFQT01001208">
    <property type="protein sequence ID" value="SSX29505.1"/>
    <property type="molecule type" value="Genomic_DNA"/>
</dbReference>
<protein>
    <submittedName>
        <fullName evidence="2">CSON001406 protein</fullName>
    </submittedName>
</protein>
<dbReference type="EMBL" id="UFQS01001208">
    <property type="protein sequence ID" value="SSX09782.1"/>
    <property type="molecule type" value="Genomic_DNA"/>
</dbReference>
<accession>A0A336KXW1</accession>
<dbReference type="AlphaFoldDB" id="A0A336KXW1"/>
<dbReference type="PANTHER" id="PTHR31649:SF10">
    <property type="entry name" value="IP19903P-RELATED"/>
    <property type="match status" value="1"/>
</dbReference>
<dbReference type="Pfam" id="PF00651">
    <property type="entry name" value="BTB"/>
    <property type="match status" value="1"/>
</dbReference>
<proteinExistence type="predicted"/>
<evidence type="ECO:0000259" key="1">
    <source>
        <dbReference type="Pfam" id="PF00651"/>
    </source>
</evidence>
<organism evidence="2">
    <name type="scientific">Culicoides sonorensis</name>
    <name type="common">Biting midge</name>
    <dbReference type="NCBI Taxonomy" id="179676"/>
    <lineage>
        <taxon>Eukaryota</taxon>
        <taxon>Metazoa</taxon>
        <taxon>Ecdysozoa</taxon>
        <taxon>Arthropoda</taxon>
        <taxon>Hexapoda</taxon>
        <taxon>Insecta</taxon>
        <taxon>Pterygota</taxon>
        <taxon>Neoptera</taxon>
        <taxon>Endopterygota</taxon>
        <taxon>Diptera</taxon>
        <taxon>Nematocera</taxon>
        <taxon>Chironomoidea</taxon>
        <taxon>Ceratopogonidae</taxon>
        <taxon>Ceratopogoninae</taxon>
        <taxon>Culicoides</taxon>
        <taxon>Monoculicoides</taxon>
    </lineage>
</organism>
<dbReference type="InterPro" id="IPR011333">
    <property type="entry name" value="SKP1/BTB/POZ_sf"/>
</dbReference>
<dbReference type="SUPFAM" id="SSF54695">
    <property type="entry name" value="POZ domain"/>
    <property type="match status" value="1"/>
</dbReference>
<feature type="domain" description="BTB" evidence="1">
    <location>
        <begin position="12"/>
        <end position="68"/>
    </location>
</feature>
<reference evidence="3" key="2">
    <citation type="submission" date="2018-07" db="EMBL/GenBank/DDBJ databases">
        <authorList>
            <person name="Quirk P.G."/>
            <person name="Krulwich T.A."/>
        </authorList>
    </citation>
    <scope>NUCLEOTIDE SEQUENCE</scope>
</reference>
<evidence type="ECO:0000313" key="3">
    <source>
        <dbReference type="EMBL" id="SSX29505.1"/>
    </source>
</evidence>
<dbReference type="SMART" id="SM00696">
    <property type="entry name" value="DM9"/>
    <property type="match status" value="2"/>
</dbReference>
<dbReference type="InterPro" id="IPR006616">
    <property type="entry name" value="DM9_repeat"/>
</dbReference>
<dbReference type="Gene3D" id="3.30.710.10">
    <property type="entry name" value="Potassium Channel Kv1.1, Chain A"/>
    <property type="match status" value="1"/>
</dbReference>